<reference evidence="1 2" key="1">
    <citation type="journal article" date="2018" name="Genome Res.">
        <title>The genomic architecture and molecular evolution of ant odorant receptors.</title>
        <authorList>
            <person name="McKenzie S.K."/>
            <person name="Kronauer D.J.C."/>
        </authorList>
    </citation>
    <scope>NUCLEOTIDE SEQUENCE [LARGE SCALE GENOMIC DNA]</scope>
    <source>
        <strain evidence="1">Clonal line C1</strain>
    </source>
</reference>
<protein>
    <recommendedName>
        <fullName evidence="3">Protein FAM177A1</fullName>
    </recommendedName>
</protein>
<sequence>MQSVDPKKKTSESRSRNEIRECEKNIIFRKSASLRAYSRSTWRMNRPMGSRPRSLDIFRRRSLQMDHPSGKQRVRGSLLDALSKLVRSRRRATQRGFVYCKIQPTMTPEKKIGICDLSDVTLQENSDTETQCKRKLSKKPKRVLQFSDGVMEEYSSEDEVDAPKNNKSMSQIDTKNMNWLPWAWHQTTWVSSKMLDGCDYVGECLANFFGITAPKYQFEINEYYRLQALERKTFLQDMEMGGWREQNRNNLISSDCISNERN</sequence>
<dbReference type="EMBL" id="QOIP01000006">
    <property type="protein sequence ID" value="RLU21656.1"/>
    <property type="molecule type" value="Genomic_DNA"/>
</dbReference>
<comment type="caution">
    <text evidence="1">The sequence shown here is derived from an EMBL/GenBank/DDBJ whole genome shotgun (WGS) entry which is preliminary data.</text>
</comment>
<proteinExistence type="predicted"/>
<dbReference type="OrthoDB" id="45963at2759"/>
<dbReference type="InterPro" id="IPR028260">
    <property type="entry name" value="FAM177"/>
</dbReference>
<gene>
    <name evidence="1" type="ORF">DMN91_006031</name>
</gene>
<dbReference type="AlphaFoldDB" id="A0A3L8DN02"/>
<dbReference type="PANTHER" id="PTHR31206">
    <property type="entry name" value="LP10445P"/>
    <property type="match status" value="1"/>
</dbReference>
<dbReference type="Pfam" id="PF14774">
    <property type="entry name" value="FAM177"/>
    <property type="match status" value="1"/>
</dbReference>
<accession>A0A3L8DN02</accession>
<evidence type="ECO:0000313" key="1">
    <source>
        <dbReference type="EMBL" id="RLU21656.1"/>
    </source>
</evidence>
<evidence type="ECO:0008006" key="3">
    <source>
        <dbReference type="Google" id="ProtNLM"/>
    </source>
</evidence>
<dbReference type="PANTHER" id="PTHR31206:SF1">
    <property type="entry name" value="LP10445P"/>
    <property type="match status" value="1"/>
</dbReference>
<evidence type="ECO:0000313" key="2">
    <source>
        <dbReference type="Proteomes" id="UP000279307"/>
    </source>
</evidence>
<name>A0A3L8DN02_OOCBI</name>
<dbReference type="Proteomes" id="UP000279307">
    <property type="component" value="Chromosome 6"/>
</dbReference>
<organism evidence="1 2">
    <name type="scientific">Ooceraea biroi</name>
    <name type="common">Clonal raider ant</name>
    <name type="synonym">Cerapachys biroi</name>
    <dbReference type="NCBI Taxonomy" id="2015173"/>
    <lineage>
        <taxon>Eukaryota</taxon>
        <taxon>Metazoa</taxon>
        <taxon>Ecdysozoa</taxon>
        <taxon>Arthropoda</taxon>
        <taxon>Hexapoda</taxon>
        <taxon>Insecta</taxon>
        <taxon>Pterygota</taxon>
        <taxon>Neoptera</taxon>
        <taxon>Endopterygota</taxon>
        <taxon>Hymenoptera</taxon>
        <taxon>Apocrita</taxon>
        <taxon>Aculeata</taxon>
        <taxon>Formicoidea</taxon>
        <taxon>Formicidae</taxon>
        <taxon>Dorylinae</taxon>
        <taxon>Ooceraea</taxon>
    </lineage>
</organism>